<dbReference type="Pfam" id="PF13173">
    <property type="entry name" value="AAA_14"/>
    <property type="match status" value="1"/>
</dbReference>
<proteinExistence type="predicted"/>
<sequence length="370" mass="43363">MKTRYIQKQIVKDLKKKMVFISGPRQVGKTTLAKAVMTPESAYLNWDIPRHRQAILRRELPLSKLWCFDEIHKYKSWRDYLKGLYDEFHADHEILVTGSARLDMLRKSGDSLQGRYHHLRLHPLSIKELGIKSQDDFMSLLELGGFPEPYFSKSRIEAKRWSTDYRSLLVNQESSSIETISDLSKLELLSLRLPELVGSPLSLNALKEDLQLAHKTVSRWLDILENIYMIYRLPPFGSPLIRAVKKEQKHYHFDWTLVPDGAAKFENMTASHLLKWAHYQRDVFGSEIELRYFRDTDGREVDFCLLENLKPQMFVECKWGDSSISPHLHYLRKKFPAAKYYQVTATGRKRFINKNGIIHLPALEFLQQLV</sequence>
<dbReference type="PANTHER" id="PTHR43566:SF1">
    <property type="entry name" value="AAA+ ATPASE DOMAIN-CONTAINING PROTEIN"/>
    <property type="match status" value="1"/>
</dbReference>
<feature type="domain" description="AAA" evidence="1">
    <location>
        <begin position="16"/>
        <end position="129"/>
    </location>
</feature>
<dbReference type="EMBL" id="UOEX01000114">
    <property type="protein sequence ID" value="VAW35115.1"/>
    <property type="molecule type" value="Genomic_DNA"/>
</dbReference>
<organism evidence="3">
    <name type="scientific">hydrothermal vent metagenome</name>
    <dbReference type="NCBI Taxonomy" id="652676"/>
    <lineage>
        <taxon>unclassified sequences</taxon>
        <taxon>metagenomes</taxon>
        <taxon>ecological metagenomes</taxon>
    </lineage>
</organism>
<dbReference type="AlphaFoldDB" id="A0A3B0UVD5"/>
<dbReference type="PANTHER" id="PTHR43566">
    <property type="entry name" value="CONSERVED PROTEIN"/>
    <property type="match status" value="1"/>
</dbReference>
<protein>
    <submittedName>
        <fullName evidence="3">Uncharacterized protein</fullName>
    </submittedName>
</protein>
<name>A0A3B0UVD5_9ZZZZ</name>
<dbReference type="Gene3D" id="3.40.50.300">
    <property type="entry name" value="P-loop containing nucleotide triphosphate hydrolases"/>
    <property type="match status" value="1"/>
</dbReference>
<dbReference type="InterPro" id="IPR041682">
    <property type="entry name" value="AAA_14"/>
</dbReference>
<evidence type="ECO:0000259" key="2">
    <source>
        <dbReference type="Pfam" id="PF13635"/>
    </source>
</evidence>
<feature type="domain" description="DUF4143" evidence="2">
    <location>
        <begin position="175"/>
        <end position="320"/>
    </location>
</feature>
<dbReference type="InterPro" id="IPR027417">
    <property type="entry name" value="P-loop_NTPase"/>
</dbReference>
<dbReference type="Pfam" id="PF13635">
    <property type="entry name" value="DUF4143"/>
    <property type="match status" value="1"/>
</dbReference>
<evidence type="ECO:0000259" key="1">
    <source>
        <dbReference type="Pfam" id="PF13173"/>
    </source>
</evidence>
<gene>
    <name evidence="3" type="ORF">MNBD_DELTA03-1482</name>
</gene>
<reference evidence="3" key="1">
    <citation type="submission" date="2018-06" db="EMBL/GenBank/DDBJ databases">
        <authorList>
            <person name="Zhirakovskaya E."/>
        </authorList>
    </citation>
    <scope>NUCLEOTIDE SEQUENCE</scope>
</reference>
<dbReference type="InterPro" id="IPR025420">
    <property type="entry name" value="DUF4143"/>
</dbReference>
<dbReference type="SUPFAM" id="SSF52540">
    <property type="entry name" value="P-loop containing nucleoside triphosphate hydrolases"/>
    <property type="match status" value="1"/>
</dbReference>
<evidence type="ECO:0000313" key="3">
    <source>
        <dbReference type="EMBL" id="VAW35115.1"/>
    </source>
</evidence>
<accession>A0A3B0UVD5</accession>